<dbReference type="GO" id="GO:0016872">
    <property type="term" value="F:intramolecular lyase activity"/>
    <property type="evidence" value="ECO:0007669"/>
    <property type="project" value="InterPro"/>
</dbReference>
<accession>A0A2S5B3K9</accession>
<dbReference type="PANTHER" id="PTHR47284">
    <property type="entry name" value="FATTY-ACID-BINDING PROTEIN 2"/>
    <property type="match status" value="1"/>
</dbReference>
<reference evidence="2 3" key="1">
    <citation type="journal article" date="2018" name="Front. Microbiol.">
        <title>Prospects for Fungal Bioremediation of Acidic Radioactive Waste Sites: Characterization and Genome Sequence of Rhodotorula taiwanensis MD1149.</title>
        <authorList>
            <person name="Tkavc R."/>
            <person name="Matrosova V.Y."/>
            <person name="Grichenko O.E."/>
            <person name="Gostincar C."/>
            <person name="Volpe R.P."/>
            <person name="Klimenkova P."/>
            <person name="Gaidamakova E.K."/>
            <person name="Zhou C.E."/>
            <person name="Stewart B.J."/>
            <person name="Lyman M.G."/>
            <person name="Malfatti S.A."/>
            <person name="Rubinfeld B."/>
            <person name="Courtot M."/>
            <person name="Singh J."/>
            <person name="Dalgard C.L."/>
            <person name="Hamilton T."/>
            <person name="Frey K.G."/>
            <person name="Gunde-Cimerman N."/>
            <person name="Dugan L."/>
            <person name="Daly M.J."/>
        </authorList>
    </citation>
    <scope>NUCLEOTIDE SEQUENCE [LARGE SCALE GENOMIC DNA]</scope>
    <source>
        <strain evidence="2 3">MD1149</strain>
    </source>
</reference>
<organism evidence="2 3">
    <name type="scientific">Rhodotorula taiwanensis</name>
    <dbReference type="NCBI Taxonomy" id="741276"/>
    <lineage>
        <taxon>Eukaryota</taxon>
        <taxon>Fungi</taxon>
        <taxon>Dikarya</taxon>
        <taxon>Basidiomycota</taxon>
        <taxon>Pucciniomycotina</taxon>
        <taxon>Microbotryomycetes</taxon>
        <taxon>Sporidiobolales</taxon>
        <taxon>Sporidiobolaceae</taxon>
        <taxon>Rhodotorula</taxon>
    </lineage>
</organism>
<gene>
    <name evidence="2" type="ORF">BMF94_5686</name>
</gene>
<keyword evidence="3" id="KW-1185">Reference proteome</keyword>
<comment type="caution">
    <text evidence="2">The sequence shown here is derived from an EMBL/GenBank/DDBJ whole genome shotgun (WGS) entry which is preliminary data.</text>
</comment>
<dbReference type="OrthoDB" id="18193at2759"/>
<evidence type="ECO:0000313" key="2">
    <source>
        <dbReference type="EMBL" id="POY71374.1"/>
    </source>
</evidence>
<feature type="domain" description="Chalcone isomerase" evidence="1">
    <location>
        <begin position="115"/>
        <end position="318"/>
    </location>
</feature>
<dbReference type="STRING" id="741276.A0A2S5B3K9"/>
<dbReference type="AlphaFoldDB" id="A0A2S5B3K9"/>
<dbReference type="Proteomes" id="UP000237144">
    <property type="component" value="Unassembled WGS sequence"/>
</dbReference>
<dbReference type="Gene3D" id="3.50.70.10">
    <property type="match status" value="1"/>
</dbReference>
<dbReference type="Pfam" id="PF16035">
    <property type="entry name" value="Chalcone_2"/>
    <property type="match status" value="1"/>
</dbReference>
<proteinExistence type="predicted"/>
<evidence type="ECO:0000259" key="1">
    <source>
        <dbReference type="Pfam" id="PF16035"/>
    </source>
</evidence>
<dbReference type="PANTHER" id="PTHR47284:SF3">
    <property type="entry name" value="FATTY-ACID-BINDING PROTEIN 2"/>
    <property type="match status" value="1"/>
</dbReference>
<evidence type="ECO:0000313" key="3">
    <source>
        <dbReference type="Proteomes" id="UP000237144"/>
    </source>
</evidence>
<dbReference type="InterPro" id="IPR016087">
    <property type="entry name" value="Chalcone_isomerase"/>
</dbReference>
<dbReference type="InterPro" id="IPR016088">
    <property type="entry name" value="Chalcone_isomerase_3-sand"/>
</dbReference>
<dbReference type="InterPro" id="IPR036298">
    <property type="entry name" value="Chalcone_isomerase_sf"/>
</dbReference>
<dbReference type="EMBL" id="PJQD01000085">
    <property type="protein sequence ID" value="POY71374.1"/>
    <property type="molecule type" value="Genomic_DNA"/>
</dbReference>
<sequence length="337" mass="36521">MLPRSTIRLATRGKAPVAPSSARNVIITPRHHRLYSTGTRTATSTLQPHGSWSRVAVLAGLGVASWAVWQSSPAATPLRADASTALPNSATSEVFVDPTTATLFPHRLTAPDGTPLRLVGTGVRTVSFLNIRVYTAAFYVSERELDALEQGTLGEDWIGFTPERLIAPHAIPSKDEQTARPNGEALIETLLEKADAAVIIIPLRNTSLAHLRDGFSRALVARMKVPRVSNEFTDSMNEATGAALVDFKGFFPARNLAKGMPLELYYSARNRDVTFQLRNEKTRSPEVLGTLRDPILARELIVSYFSDSAAPSRELVKNTAMGLARERGSPTAPAVAN</sequence>
<dbReference type="SUPFAM" id="SSF54626">
    <property type="entry name" value="Chalcone isomerase"/>
    <property type="match status" value="1"/>
</dbReference>
<protein>
    <recommendedName>
        <fullName evidence="1">Chalcone isomerase domain-containing protein</fullName>
    </recommendedName>
</protein>
<name>A0A2S5B3K9_9BASI</name>